<dbReference type="RefSeq" id="WP_377359253.1">
    <property type="nucleotide sequence ID" value="NZ_JBHTCM010000010.1"/>
</dbReference>
<proteinExistence type="predicted"/>
<dbReference type="Proteomes" id="UP001596456">
    <property type="component" value="Unassembled WGS sequence"/>
</dbReference>
<protein>
    <submittedName>
        <fullName evidence="2">Uncharacterized protein</fullName>
    </submittedName>
</protein>
<evidence type="ECO:0000313" key="3">
    <source>
        <dbReference type="Proteomes" id="UP001596456"/>
    </source>
</evidence>
<keyword evidence="3" id="KW-1185">Reference proteome</keyword>
<comment type="caution">
    <text evidence="2">The sequence shown here is derived from an EMBL/GenBank/DDBJ whole genome shotgun (WGS) entry which is preliminary data.</text>
</comment>
<evidence type="ECO:0000256" key="1">
    <source>
        <dbReference type="SAM" id="MobiDB-lite"/>
    </source>
</evidence>
<dbReference type="EMBL" id="JBHTCM010000010">
    <property type="protein sequence ID" value="MFC7333885.1"/>
    <property type="molecule type" value="Genomic_DNA"/>
</dbReference>
<gene>
    <name evidence="2" type="ORF">ACFQPS_11995</name>
</gene>
<name>A0ABW2KY19_9PROT</name>
<accession>A0ABW2KY19</accession>
<reference evidence="3" key="1">
    <citation type="journal article" date="2019" name="Int. J. Syst. Evol. Microbiol.">
        <title>The Global Catalogue of Microorganisms (GCM) 10K type strain sequencing project: providing services to taxonomists for standard genome sequencing and annotation.</title>
        <authorList>
            <consortium name="The Broad Institute Genomics Platform"/>
            <consortium name="The Broad Institute Genome Sequencing Center for Infectious Disease"/>
            <person name="Wu L."/>
            <person name="Ma J."/>
        </authorList>
    </citation>
    <scope>NUCLEOTIDE SEQUENCE [LARGE SCALE GENOMIC DNA]</scope>
    <source>
        <strain evidence="3">CGMCC 1.16275</strain>
    </source>
</reference>
<sequence>MSWKAIAITLMALLVLAVIGAAGLVVQAQRSAETPSELERAMERRSVIRDSIWRDFDKPYRSPSGEVQPNPFIKRDADPDSPRPDQQPTPE</sequence>
<evidence type="ECO:0000313" key="2">
    <source>
        <dbReference type="EMBL" id="MFC7333885.1"/>
    </source>
</evidence>
<organism evidence="2 3">
    <name type="scientific">Rhodocista pekingensis</name>
    <dbReference type="NCBI Taxonomy" id="201185"/>
    <lineage>
        <taxon>Bacteria</taxon>
        <taxon>Pseudomonadati</taxon>
        <taxon>Pseudomonadota</taxon>
        <taxon>Alphaproteobacteria</taxon>
        <taxon>Rhodospirillales</taxon>
        <taxon>Azospirillaceae</taxon>
        <taxon>Rhodocista</taxon>
    </lineage>
</organism>
<feature type="compositionally biased region" description="Basic and acidic residues" evidence="1">
    <location>
        <begin position="73"/>
        <end position="83"/>
    </location>
</feature>
<feature type="region of interest" description="Disordered" evidence="1">
    <location>
        <begin position="56"/>
        <end position="91"/>
    </location>
</feature>